<evidence type="ECO:0000313" key="2">
    <source>
        <dbReference type="Proteomes" id="UP000239239"/>
    </source>
</evidence>
<dbReference type="PANTHER" id="PTHR30121:SF6">
    <property type="entry name" value="SLR6007 PROTEIN"/>
    <property type="match status" value="1"/>
</dbReference>
<evidence type="ECO:0000313" key="1">
    <source>
        <dbReference type="EMBL" id="PPK33183.1"/>
    </source>
</evidence>
<dbReference type="Pfam" id="PF05872">
    <property type="entry name" value="HerA_C"/>
    <property type="match status" value="1"/>
</dbReference>
<dbReference type="AlphaFoldDB" id="A0A2S6F6X4"/>
<protein>
    <submittedName>
        <fullName evidence="1">DUF853 domain-containing protein</fullName>
    </submittedName>
</protein>
<dbReference type="InterPro" id="IPR033186">
    <property type="entry name" value="HerA_C"/>
</dbReference>
<dbReference type="Proteomes" id="UP000239239">
    <property type="component" value="Unassembled WGS sequence"/>
</dbReference>
<dbReference type="PANTHER" id="PTHR30121">
    <property type="entry name" value="UNCHARACTERIZED PROTEIN YJGR-RELATED"/>
    <property type="match status" value="1"/>
</dbReference>
<reference evidence="1 2" key="1">
    <citation type="submission" date="2018-02" db="EMBL/GenBank/DDBJ databases">
        <title>Draft genome sequences of four Legionella pneumophila clinical strains isolated in Ontario.</title>
        <authorList>
            <person name="Fortuna A."/>
            <person name="Ramnarine R."/>
            <person name="Li A."/>
            <person name="Frantz C."/>
            <person name="Mallo G."/>
        </authorList>
    </citation>
    <scope>NUCLEOTIDE SEQUENCE [LARGE SCALE GENOMIC DNA]</scope>
    <source>
        <strain evidence="1 2">LG61</strain>
    </source>
</reference>
<comment type="caution">
    <text evidence="1">The sequence shown here is derived from an EMBL/GenBank/DDBJ whole genome shotgun (WGS) entry which is preliminary data.</text>
</comment>
<dbReference type="Gene3D" id="3.40.50.300">
    <property type="entry name" value="P-loop containing nucleotide triphosphate hydrolases"/>
    <property type="match status" value="2"/>
</dbReference>
<dbReference type="InterPro" id="IPR051162">
    <property type="entry name" value="T4SS_component"/>
</dbReference>
<dbReference type="OrthoDB" id="9758751at2"/>
<organism evidence="1 2">
    <name type="scientific">Legionella pneumophila</name>
    <dbReference type="NCBI Taxonomy" id="446"/>
    <lineage>
        <taxon>Bacteria</taxon>
        <taxon>Pseudomonadati</taxon>
        <taxon>Pseudomonadota</taxon>
        <taxon>Gammaproteobacteria</taxon>
        <taxon>Legionellales</taxon>
        <taxon>Legionellaceae</taxon>
        <taxon>Legionella</taxon>
    </lineage>
</organism>
<dbReference type="InterPro" id="IPR027417">
    <property type="entry name" value="P-loop_NTPase"/>
</dbReference>
<dbReference type="EMBL" id="PQWY01000003">
    <property type="protein sequence ID" value="PPK33183.1"/>
    <property type="molecule type" value="Genomic_DNA"/>
</dbReference>
<name>A0A2S6F6X4_LEGPN</name>
<proteinExistence type="predicted"/>
<accession>A0A2S6F6X4</accession>
<dbReference type="SUPFAM" id="SSF52540">
    <property type="entry name" value="P-loop containing nucleoside triphosphate hydrolases"/>
    <property type="match status" value="1"/>
</dbReference>
<sequence length="520" mass="57582">MVNQNESSILLKTLIIKKISIMYDDLWKPYVSAGLPSLKLGGIVLNGQLLSETPIHLVLKAFNRHGLIAGATGTGKTKTMQVLAEQLSLNGVPSLVMDIKGDISGLAMPGETSTKLVERGQQLHIDFTPRGFPVELLTLTPEDPGVPLRARIDDFGPLLFSLMLDLNETQSGVVTVLFEYARANQLNLVNLDDFKSLLQFAQTDRGNQLIAAQFGGIASTSIGTIVRKIIELESQGGKQFFGEPSFVIQDLLRTDANGHGVISILRLLNMQDKPKLFSSFMLKLLSDVYRQMPELGDPDKPRLVLFIDEAHLIFNYSSKALLNLIETIVKLIRSKGIGLIFCTQTPNDIPEIVLSQLGLKIQHSLRAFTAKDRKALKLVSQNFPVSNYYNTEQLLTTLSIGEALVSALDAKGQPTPLVHAMIRAPESRMGPLSNDELKALLNQSSLFAKYYQMIDVPSAKEKLSELISDQQVAKQQTSQKENNSSVLNNLSKNTLFRQVVRQVFRELTRAILSLFKSKRN</sequence>
<gene>
    <name evidence="1" type="ORF">C3928_02030</name>
</gene>